<dbReference type="Pfam" id="PF13589">
    <property type="entry name" value="HATPase_c_3"/>
    <property type="match status" value="1"/>
</dbReference>
<evidence type="ECO:0000259" key="16">
    <source>
        <dbReference type="SMART" id="SM01340"/>
    </source>
</evidence>
<accession>A0A7K6WUY1</accession>
<comment type="subcellular location">
    <subcellularLocation>
        <location evidence="1">Nucleus</location>
    </subcellularLocation>
</comment>
<evidence type="ECO:0000313" key="17">
    <source>
        <dbReference type="EMBL" id="NWX51147.1"/>
    </source>
</evidence>
<dbReference type="InterPro" id="IPR038973">
    <property type="entry name" value="MutL/Mlh/Pms-like"/>
</dbReference>
<sequence>PSCLSSLQPAKAIKPIDRKSVHRICSGQVVLNLGTAVKELVENSLDAGATNIDIKLKDYGAELIEVSDNGGGVEEENFEGLTLKHYTSKIQDFSDLIHVETFGFRGEALSSLCALSDVTIFTCHKSAAVGTRLVFDHNGKITQKTPFPRQQGTTVNIQQLFYTLPVRHKEFQRNIKKEYAKMVQVLQAYCIVSKGVRVNCTNQIGQGKKSSVVSTTGSPNLKENIGAVFGQKQLQSLIPFVQLPPNETVCEEYGLNATDMPQNLYSITGFISRCDHGVGRSTTDRQFFFINQRPCDPAKVIKLVNEVYHLYNKHQYPFVVLNICVDSECVDINVTPDKRQILLQEEKLLLAILKTSLTEMFSSDVNKLNVNQKLLDIAGNLKKTLPEETEKLQVEMLPDSETDSPSAEGKRIMTLARLRESFSLDQTVESNFRSPKNVKQQHSSPRQMSLDTAVSPVKTQKAVLSKKSESCHKMDSKMSIQNRYLRKFRDNADSGFCSTSELDAGCSTPEAGSCIQNESVINPPEEEFCSSEQKLQNECLETVGCSEKSLECDVQLLGTKHKLNQVNDWTNQNKLSQEASSSSPRVKCFKSRSSKSEADDFKARECLEVKNTRNYMPSVDVLVEVKKKTVPLEFSMKVLAEKVKKVIQQQQKSTETQNYRRFKAKISPGENKVAEDELRKEISKEMFAKMEIIGQFNLGFIIAKLNSDLFIIDQHATDEKYNFEMLQLHTVLQGQKLIVPQNLNLTAVNETVLIENLEIFRKNGFDFVINENAPVTQRVKLISLPTSKNWTFGPQDIDELIFMLTDCPGVMCRPSRVRQMFASRACRKSVMIGTALNMQEMRKLITHMGEIEHPWNCPHGRPTMRHIVSLDLISQE</sequence>
<dbReference type="FunFam" id="3.30.1370.100:FF:000001">
    <property type="entry name" value="Mismatch repair endonuclease pms1, putative"/>
    <property type="match status" value="1"/>
</dbReference>
<evidence type="ECO:0000256" key="13">
    <source>
        <dbReference type="ARBA" id="ARBA00083250"/>
    </source>
</evidence>
<dbReference type="SUPFAM" id="SSF54211">
    <property type="entry name" value="Ribosomal protein S5 domain 2-like"/>
    <property type="match status" value="1"/>
</dbReference>
<comment type="catalytic activity">
    <reaction evidence="10">
        <text>ATP + H2O = ADP + phosphate + H(+)</text>
        <dbReference type="Rhea" id="RHEA:13065"/>
        <dbReference type="ChEBI" id="CHEBI:15377"/>
        <dbReference type="ChEBI" id="CHEBI:15378"/>
        <dbReference type="ChEBI" id="CHEBI:30616"/>
        <dbReference type="ChEBI" id="CHEBI:43474"/>
        <dbReference type="ChEBI" id="CHEBI:456216"/>
    </reaction>
    <physiologicalReaction direction="left-to-right" evidence="10">
        <dbReference type="Rhea" id="RHEA:13066"/>
    </physiologicalReaction>
</comment>
<dbReference type="GO" id="GO:0005524">
    <property type="term" value="F:ATP binding"/>
    <property type="evidence" value="ECO:0007669"/>
    <property type="project" value="UniProtKB-KW"/>
</dbReference>
<dbReference type="CDD" id="cd03484">
    <property type="entry name" value="MutL_Trans_hPMS_2_like"/>
    <property type="match status" value="1"/>
</dbReference>
<dbReference type="GO" id="GO:0030983">
    <property type="term" value="F:mismatched DNA binding"/>
    <property type="evidence" value="ECO:0007669"/>
    <property type="project" value="InterPro"/>
</dbReference>
<comment type="caution">
    <text evidence="17">The sequence shown here is derived from an EMBL/GenBank/DDBJ whole genome shotgun (WGS) entry which is preliminary data.</text>
</comment>
<feature type="domain" description="MutL C-terminal dimerisation" evidence="15">
    <location>
        <begin position="692"/>
        <end position="836"/>
    </location>
</feature>
<keyword evidence="5 17" id="KW-0255">Endonuclease</keyword>
<evidence type="ECO:0000256" key="2">
    <source>
        <dbReference type="ARBA" id="ARBA00006082"/>
    </source>
</evidence>
<evidence type="ECO:0000259" key="15">
    <source>
        <dbReference type="SMART" id="SM00853"/>
    </source>
</evidence>
<keyword evidence="18" id="KW-1185">Reference proteome</keyword>
<dbReference type="InterPro" id="IPR042120">
    <property type="entry name" value="MutL_C_dimsub"/>
</dbReference>
<dbReference type="SUPFAM" id="SSF118116">
    <property type="entry name" value="DNA mismatch repair protein MutL"/>
    <property type="match status" value="1"/>
</dbReference>
<keyword evidence="6" id="KW-0227">DNA damage</keyword>
<keyword evidence="7" id="KW-0378">Hydrolase</keyword>
<dbReference type="InterPro" id="IPR014721">
    <property type="entry name" value="Ribsml_uS5_D2-typ_fold_subgr"/>
</dbReference>
<name>A0A7K6WUY1_STECA</name>
<dbReference type="Pfam" id="PF01119">
    <property type="entry name" value="DNA_mis_repair"/>
    <property type="match status" value="1"/>
</dbReference>
<dbReference type="OrthoDB" id="10254304at2759"/>
<protein>
    <recommendedName>
        <fullName evidence="11">Mismatch repair endonuclease PMS2</fullName>
    </recommendedName>
    <alternativeName>
        <fullName evidence="13">DNA mismatch repair protein PMS2</fullName>
    </alternativeName>
    <alternativeName>
        <fullName evidence="12">PMS1 protein homolog 2</fullName>
    </alternativeName>
</protein>
<dbReference type="InterPro" id="IPR036890">
    <property type="entry name" value="HATPase_C_sf"/>
</dbReference>
<keyword evidence="9" id="KW-0539">Nucleus</keyword>
<feature type="region of interest" description="Disordered" evidence="14">
    <location>
        <begin position="429"/>
        <end position="457"/>
    </location>
</feature>
<gene>
    <name evidence="17" type="primary">Pms2</name>
    <name evidence="17" type="ORF">STECAR_R01517</name>
</gene>
<dbReference type="NCBIfam" id="TIGR00585">
    <property type="entry name" value="mutl"/>
    <property type="match status" value="1"/>
</dbReference>
<feature type="domain" description="DNA mismatch repair protein S5" evidence="16">
    <location>
        <begin position="225"/>
        <end position="362"/>
    </location>
</feature>
<organism evidence="17 18">
    <name type="scientific">Steatornis caripensis</name>
    <name type="common">Oilbird</name>
    <dbReference type="NCBI Taxonomy" id="48435"/>
    <lineage>
        <taxon>Eukaryota</taxon>
        <taxon>Metazoa</taxon>
        <taxon>Chordata</taxon>
        <taxon>Craniata</taxon>
        <taxon>Vertebrata</taxon>
        <taxon>Euteleostomi</taxon>
        <taxon>Archelosauria</taxon>
        <taxon>Archosauria</taxon>
        <taxon>Dinosauria</taxon>
        <taxon>Saurischia</taxon>
        <taxon>Theropoda</taxon>
        <taxon>Coelurosauria</taxon>
        <taxon>Aves</taxon>
        <taxon>Neognathae</taxon>
        <taxon>Neoaves</taxon>
        <taxon>Strisores</taxon>
        <taxon>Caprimulgiformes</taxon>
        <taxon>Steatornithidae</taxon>
        <taxon>Steatornis</taxon>
    </lineage>
</organism>
<evidence type="ECO:0000256" key="1">
    <source>
        <dbReference type="ARBA" id="ARBA00004123"/>
    </source>
</evidence>
<evidence type="ECO:0000256" key="14">
    <source>
        <dbReference type="SAM" id="MobiDB-lite"/>
    </source>
</evidence>
<dbReference type="Gene3D" id="3.30.565.10">
    <property type="entry name" value="Histidine kinase-like ATPase, C-terminal domain"/>
    <property type="match status" value="1"/>
</dbReference>
<dbReference type="SUPFAM" id="SSF55874">
    <property type="entry name" value="ATPase domain of HSP90 chaperone/DNA topoisomerase II/histidine kinase"/>
    <property type="match status" value="1"/>
</dbReference>
<dbReference type="SMART" id="SM01340">
    <property type="entry name" value="DNA_mis_repair"/>
    <property type="match status" value="1"/>
</dbReference>
<keyword evidence="3" id="KW-0540">Nuclease</keyword>
<proteinExistence type="inferred from homology"/>
<keyword evidence="8" id="KW-0067">ATP-binding</keyword>
<dbReference type="PANTHER" id="PTHR10073:SF52">
    <property type="entry name" value="MISMATCH REPAIR ENDONUCLEASE PMS2"/>
    <property type="match status" value="1"/>
</dbReference>
<dbReference type="FunFam" id="3.30.230.10:FF:000032">
    <property type="entry name" value="mismatch repair endonuclease PMS2 isoform X2"/>
    <property type="match status" value="1"/>
</dbReference>
<dbReference type="Pfam" id="PF08676">
    <property type="entry name" value="MutL_C"/>
    <property type="match status" value="1"/>
</dbReference>
<dbReference type="GO" id="GO:0140664">
    <property type="term" value="F:ATP-dependent DNA damage sensor activity"/>
    <property type="evidence" value="ECO:0007669"/>
    <property type="project" value="InterPro"/>
</dbReference>
<keyword evidence="4" id="KW-0547">Nucleotide-binding</keyword>
<feature type="non-terminal residue" evidence="17">
    <location>
        <position position="876"/>
    </location>
</feature>
<reference evidence="17 18" key="1">
    <citation type="submission" date="2019-09" db="EMBL/GenBank/DDBJ databases">
        <title>Bird 10,000 Genomes (B10K) Project - Family phase.</title>
        <authorList>
            <person name="Zhang G."/>
        </authorList>
    </citation>
    <scope>NUCLEOTIDE SEQUENCE [LARGE SCALE GENOMIC DNA]</scope>
    <source>
        <strain evidence="17">OUT-0004</strain>
    </source>
</reference>
<dbReference type="InterPro" id="IPR014790">
    <property type="entry name" value="MutL_C"/>
</dbReference>
<evidence type="ECO:0000256" key="9">
    <source>
        <dbReference type="ARBA" id="ARBA00023242"/>
    </source>
</evidence>
<dbReference type="GO" id="GO:0006298">
    <property type="term" value="P:mismatch repair"/>
    <property type="evidence" value="ECO:0007669"/>
    <property type="project" value="InterPro"/>
</dbReference>
<dbReference type="SMART" id="SM00853">
    <property type="entry name" value="MutL_C"/>
    <property type="match status" value="1"/>
</dbReference>
<evidence type="ECO:0000256" key="6">
    <source>
        <dbReference type="ARBA" id="ARBA00022763"/>
    </source>
</evidence>
<dbReference type="InterPro" id="IPR042121">
    <property type="entry name" value="MutL_C_regsub"/>
</dbReference>
<dbReference type="AlphaFoldDB" id="A0A7K6WUY1"/>
<dbReference type="InterPro" id="IPR020568">
    <property type="entry name" value="Ribosomal_Su5_D2-typ_SF"/>
</dbReference>
<dbReference type="Gene3D" id="3.30.230.10">
    <property type="match status" value="1"/>
</dbReference>
<feature type="compositionally biased region" description="Polar residues" evidence="14">
    <location>
        <begin position="429"/>
        <end position="452"/>
    </location>
</feature>
<evidence type="ECO:0000313" key="18">
    <source>
        <dbReference type="Proteomes" id="UP000516988"/>
    </source>
</evidence>
<evidence type="ECO:0000256" key="4">
    <source>
        <dbReference type="ARBA" id="ARBA00022741"/>
    </source>
</evidence>
<dbReference type="EMBL" id="VZSC01017418">
    <property type="protein sequence ID" value="NWX51147.1"/>
    <property type="molecule type" value="Genomic_DNA"/>
</dbReference>
<dbReference type="InterPro" id="IPR002099">
    <property type="entry name" value="MutL/Mlh/PMS"/>
</dbReference>
<evidence type="ECO:0000256" key="12">
    <source>
        <dbReference type="ARBA" id="ARBA00077255"/>
    </source>
</evidence>
<dbReference type="FunFam" id="3.30.1540.20:FF:000019">
    <property type="entry name" value="PMS1 homolog 2, mismatch repair system component"/>
    <property type="match status" value="1"/>
</dbReference>
<dbReference type="GO" id="GO:0016887">
    <property type="term" value="F:ATP hydrolysis activity"/>
    <property type="evidence" value="ECO:0007669"/>
    <property type="project" value="InterPro"/>
</dbReference>
<evidence type="ECO:0000256" key="5">
    <source>
        <dbReference type="ARBA" id="ARBA00022759"/>
    </source>
</evidence>
<dbReference type="GO" id="GO:0004519">
    <property type="term" value="F:endonuclease activity"/>
    <property type="evidence" value="ECO:0007669"/>
    <property type="project" value="UniProtKB-KW"/>
</dbReference>
<dbReference type="InterPro" id="IPR014762">
    <property type="entry name" value="DNA_mismatch_repair_CS"/>
</dbReference>
<dbReference type="GO" id="GO:0016446">
    <property type="term" value="P:somatic hypermutation of immunoglobulin genes"/>
    <property type="evidence" value="ECO:0007669"/>
    <property type="project" value="TreeGrafter"/>
</dbReference>
<evidence type="ECO:0000256" key="11">
    <source>
        <dbReference type="ARBA" id="ARBA00072579"/>
    </source>
</evidence>
<evidence type="ECO:0000256" key="10">
    <source>
        <dbReference type="ARBA" id="ARBA00048778"/>
    </source>
</evidence>
<dbReference type="Gene3D" id="3.30.1540.20">
    <property type="entry name" value="MutL, C-terminal domain, dimerisation subdomain"/>
    <property type="match status" value="1"/>
</dbReference>
<feature type="non-terminal residue" evidence="17">
    <location>
        <position position="1"/>
    </location>
</feature>
<dbReference type="PROSITE" id="PS00058">
    <property type="entry name" value="DNA_MISMATCH_REPAIR_1"/>
    <property type="match status" value="1"/>
</dbReference>
<dbReference type="InterPro" id="IPR037198">
    <property type="entry name" value="MutL_C_sf"/>
</dbReference>
<dbReference type="FunFam" id="3.30.565.10:FF:000014">
    <property type="entry name" value="Mismatch repair endonuclease pms1, putative"/>
    <property type="match status" value="1"/>
</dbReference>
<dbReference type="PANTHER" id="PTHR10073">
    <property type="entry name" value="DNA MISMATCH REPAIR PROTEIN MLH, PMS, MUTL"/>
    <property type="match status" value="1"/>
</dbReference>
<evidence type="ECO:0000256" key="3">
    <source>
        <dbReference type="ARBA" id="ARBA00022722"/>
    </source>
</evidence>
<evidence type="ECO:0000256" key="8">
    <source>
        <dbReference type="ARBA" id="ARBA00022840"/>
    </source>
</evidence>
<dbReference type="GO" id="GO:0032389">
    <property type="term" value="C:MutLalpha complex"/>
    <property type="evidence" value="ECO:0007669"/>
    <property type="project" value="TreeGrafter"/>
</dbReference>
<dbReference type="InterPro" id="IPR013507">
    <property type="entry name" value="DNA_mismatch_S5_2-like"/>
</dbReference>
<comment type="similarity">
    <text evidence="2">Belongs to the DNA mismatch repair MutL/HexB family.</text>
</comment>
<dbReference type="CDD" id="cd16926">
    <property type="entry name" value="HATPase_MutL-MLH-PMS-like"/>
    <property type="match status" value="1"/>
</dbReference>
<dbReference type="Gene3D" id="3.30.1370.100">
    <property type="entry name" value="MutL, C-terminal domain, regulatory subdomain"/>
    <property type="match status" value="1"/>
</dbReference>
<evidence type="ECO:0000256" key="7">
    <source>
        <dbReference type="ARBA" id="ARBA00022801"/>
    </source>
</evidence>
<dbReference type="Proteomes" id="UP000516988">
    <property type="component" value="Unassembled WGS sequence"/>
</dbReference>